<organism evidence="2 3">
    <name type="scientific">Scytalidium lignicola</name>
    <name type="common">Hyphomycete</name>
    <dbReference type="NCBI Taxonomy" id="5539"/>
    <lineage>
        <taxon>Eukaryota</taxon>
        <taxon>Fungi</taxon>
        <taxon>Dikarya</taxon>
        <taxon>Ascomycota</taxon>
        <taxon>Pezizomycotina</taxon>
        <taxon>Leotiomycetes</taxon>
        <taxon>Leotiomycetes incertae sedis</taxon>
        <taxon>Scytalidium</taxon>
    </lineage>
</organism>
<keyword evidence="3" id="KW-1185">Reference proteome</keyword>
<dbReference type="AlphaFoldDB" id="A0A3E2H3X4"/>
<dbReference type="InterPro" id="IPR055222">
    <property type="entry name" value="PRISE-like_Rossmann-fold"/>
</dbReference>
<dbReference type="OrthoDB" id="1731983at2759"/>
<accession>A0A3E2H3X4</accession>
<dbReference type="Gene3D" id="3.40.50.720">
    <property type="entry name" value="NAD(P)-binding Rossmann-like Domain"/>
    <property type="match status" value="1"/>
</dbReference>
<comment type="caution">
    <text evidence="2">The sequence shown here is derived from an EMBL/GenBank/DDBJ whole genome shotgun (WGS) entry which is preliminary data.</text>
</comment>
<dbReference type="OMA" id="AYFEEWA"/>
<reference evidence="2 3" key="1">
    <citation type="submission" date="2018-05" db="EMBL/GenBank/DDBJ databases">
        <title>Draft genome sequence of Scytalidium lignicola DSM 105466, a ubiquitous saprotrophic fungus.</title>
        <authorList>
            <person name="Buettner E."/>
            <person name="Gebauer A.M."/>
            <person name="Hofrichter M."/>
            <person name="Liers C."/>
            <person name="Kellner H."/>
        </authorList>
    </citation>
    <scope>NUCLEOTIDE SEQUENCE [LARGE SCALE GENOMIC DNA]</scope>
    <source>
        <strain evidence="2 3">DSM 105466</strain>
    </source>
</reference>
<evidence type="ECO:0000313" key="2">
    <source>
        <dbReference type="EMBL" id="RFU28096.1"/>
    </source>
</evidence>
<evidence type="ECO:0000259" key="1">
    <source>
        <dbReference type="Pfam" id="PF22917"/>
    </source>
</evidence>
<feature type="non-terminal residue" evidence="2">
    <location>
        <position position="1"/>
    </location>
</feature>
<feature type="domain" description="PRISE-like Rossmann-fold" evidence="1">
    <location>
        <begin position="125"/>
        <end position="309"/>
    </location>
</feature>
<dbReference type="Proteomes" id="UP000258309">
    <property type="component" value="Unassembled WGS sequence"/>
</dbReference>
<sequence length="428" mass="47824">MTRILQTIYSEGIFHGLPTFPDHDGKKYTAIVTGANGISGSEMVNVLAAAPERWETIYAMSRRLPASTNPRIKNIAADFLNSTPEALATLFKEHGIKADYIFFTSYIQPPAKEGAGLWSNTDELGTANVSLLSNFLKALTLASIIPKRFLLQTGGKHYAVHLGPAEVPMTEGTTADRVDHDNFYFPQEDLLSAWASEHNTSWTVTRPGFILGSNDNAAMNVTYGLAIYASVQKELGRSLGFPADILAWDASKDLSTSRLIAYHAEWAVLTKEAANQALNIVDNSPFAYGKFWPQLASWYGIRWETPEKDEGKYMTVTMPRDPPPRGFGPAGQVKFVWGFEQWAQGEEVKSAWERIQEREGLNKEFNPFRPDKIREVFGTLDADVLGPWTRTMSMDKSRKLGWHGHVQTDEAIKGVIDKMVELKMVPRF</sequence>
<gene>
    <name evidence="2" type="ORF">B7463_g8256</name>
</gene>
<feature type="non-terminal residue" evidence="2">
    <location>
        <position position="428"/>
    </location>
</feature>
<dbReference type="STRING" id="5539.A0A3E2H3X4"/>
<dbReference type="CDD" id="cd08948">
    <property type="entry name" value="5beta-POR_like_SDR_a"/>
    <property type="match status" value="1"/>
</dbReference>
<protein>
    <recommendedName>
        <fullName evidence="1">PRISE-like Rossmann-fold domain-containing protein</fullName>
    </recommendedName>
</protein>
<name>A0A3E2H3X4_SCYLI</name>
<dbReference type="InterPro" id="IPR036291">
    <property type="entry name" value="NAD(P)-bd_dom_sf"/>
</dbReference>
<dbReference type="EMBL" id="NCSJ02000176">
    <property type="protein sequence ID" value="RFU28096.1"/>
    <property type="molecule type" value="Genomic_DNA"/>
</dbReference>
<proteinExistence type="predicted"/>
<dbReference type="PANTHER" id="PTHR32487:SF29">
    <property type="entry name" value="NAD-DEPENDENT EPIMERASE_DEHYDRATASE DOMAIN-CONTAINING PROTEIN"/>
    <property type="match status" value="1"/>
</dbReference>
<dbReference type="PANTHER" id="PTHR32487">
    <property type="entry name" value="3-OXO-DELTA(4,5)-STEROID 5-BETA-REDUCTASE"/>
    <property type="match status" value="1"/>
</dbReference>
<dbReference type="SUPFAM" id="SSF51735">
    <property type="entry name" value="NAD(P)-binding Rossmann-fold domains"/>
    <property type="match status" value="1"/>
</dbReference>
<dbReference type="Pfam" id="PF22917">
    <property type="entry name" value="PRISE"/>
    <property type="match status" value="1"/>
</dbReference>
<evidence type="ECO:0000313" key="3">
    <source>
        <dbReference type="Proteomes" id="UP000258309"/>
    </source>
</evidence>